<dbReference type="RefSeq" id="WP_119053379.1">
    <property type="nucleotide sequence ID" value="NZ_CP032157.1"/>
</dbReference>
<dbReference type="OrthoDB" id="9805336at2"/>
<feature type="chain" id="PRO_5017616015" evidence="1">
    <location>
        <begin position="26"/>
        <end position="481"/>
    </location>
</feature>
<feature type="signal peptide" evidence="1">
    <location>
        <begin position="1"/>
        <end position="25"/>
    </location>
</feature>
<dbReference type="AlphaFoldDB" id="A0A3B7MVR5"/>
<dbReference type="EMBL" id="CP032157">
    <property type="protein sequence ID" value="AXY77503.1"/>
    <property type="molecule type" value="Genomic_DNA"/>
</dbReference>
<accession>A0A3B7MVR5</accession>
<dbReference type="KEGG" id="pseg:D3H65_27510"/>
<proteinExistence type="predicted"/>
<organism evidence="2 3">
    <name type="scientific">Paraflavitalea soli</name>
    <dbReference type="NCBI Taxonomy" id="2315862"/>
    <lineage>
        <taxon>Bacteria</taxon>
        <taxon>Pseudomonadati</taxon>
        <taxon>Bacteroidota</taxon>
        <taxon>Chitinophagia</taxon>
        <taxon>Chitinophagales</taxon>
        <taxon>Chitinophagaceae</taxon>
        <taxon>Paraflavitalea</taxon>
    </lineage>
</organism>
<name>A0A3B7MVR5_9BACT</name>
<keyword evidence="3" id="KW-1185">Reference proteome</keyword>
<dbReference type="Proteomes" id="UP000263900">
    <property type="component" value="Chromosome"/>
</dbReference>
<sequence>MFKTLPFLAGLLMVQLALVAQNYHAVNGSSFAGSLGVGNNPASIVNTPFAWDIDILSVQVKPATNAVTLHNYSLLSFGGTAEYQFDKGYYARFMQANANVNLLNTRIALSRRAAIAGGINIRSYSNIKTSPYAFVDTMKSARSFFLMNGGNTNYSADLTSSSWLELFGTYAQTIVDNERSRLNAGITVRVSRGLSGAHAKLVSGEVERIIENGQEKYVLKDAAARYGYSANLDGWKKEKGSNQNLQDFVRNSEGGASFDVGVEYLIKPMVIADFNDPAERYYDYDWKIGIAILDIGFNQYKYSNNSRTVRGFRGEVTDMDLDKKFNNIHGIAGFNDSLATIVNSMGRLAGNFNVINPMRVVVNVDRYLFDAFYINADLSINLSPLAGDQRLYVKETNLLAVTPRWETRNWGFYMPVLYNTEKQLRIGGAVKAGPLLLGIHNWATLFAKNRMQNGGGYLALVIRAGRDSQHKRDRKYDCPPY</sequence>
<evidence type="ECO:0000313" key="2">
    <source>
        <dbReference type="EMBL" id="AXY77503.1"/>
    </source>
</evidence>
<reference evidence="2 3" key="1">
    <citation type="submission" date="2018-09" db="EMBL/GenBank/DDBJ databases">
        <title>Genome sequencing of strain 6GH32-13.</title>
        <authorList>
            <person name="Weon H.-Y."/>
            <person name="Heo J."/>
            <person name="Kwon S.-W."/>
        </authorList>
    </citation>
    <scope>NUCLEOTIDE SEQUENCE [LARGE SCALE GENOMIC DNA]</scope>
    <source>
        <strain evidence="2 3">5GH32-13</strain>
    </source>
</reference>
<keyword evidence="1" id="KW-0732">Signal</keyword>
<protein>
    <submittedName>
        <fullName evidence="2">Uncharacterized protein</fullName>
    </submittedName>
</protein>
<evidence type="ECO:0000313" key="3">
    <source>
        <dbReference type="Proteomes" id="UP000263900"/>
    </source>
</evidence>
<gene>
    <name evidence="2" type="ORF">D3H65_27510</name>
</gene>
<evidence type="ECO:0000256" key="1">
    <source>
        <dbReference type="SAM" id="SignalP"/>
    </source>
</evidence>